<dbReference type="EnsemblMetazoa" id="GPPI002189-RA">
    <property type="protein sequence ID" value="GPPI002189-PA"/>
    <property type="gene ID" value="GPPI002189"/>
</dbReference>
<reference evidence="2" key="1">
    <citation type="submission" date="2015-01" db="EMBL/GenBank/DDBJ databases">
        <authorList>
            <person name="Aksoy S."/>
            <person name="Warren W."/>
            <person name="Wilson R.K."/>
        </authorList>
    </citation>
    <scope>NUCLEOTIDE SEQUENCE [LARGE SCALE GENOMIC DNA]</scope>
    <source>
        <strain evidence="2">IAEA</strain>
    </source>
</reference>
<dbReference type="AlphaFoldDB" id="A0A1B0AMT0"/>
<reference evidence="1" key="2">
    <citation type="submission" date="2020-05" db="UniProtKB">
        <authorList>
            <consortium name="EnsemblMetazoa"/>
        </authorList>
    </citation>
    <scope>IDENTIFICATION</scope>
    <source>
        <strain evidence="1">IAEA</strain>
    </source>
</reference>
<organism evidence="1 2">
    <name type="scientific">Glossina palpalis gambiensis</name>
    <dbReference type="NCBI Taxonomy" id="67801"/>
    <lineage>
        <taxon>Eukaryota</taxon>
        <taxon>Metazoa</taxon>
        <taxon>Ecdysozoa</taxon>
        <taxon>Arthropoda</taxon>
        <taxon>Hexapoda</taxon>
        <taxon>Insecta</taxon>
        <taxon>Pterygota</taxon>
        <taxon>Neoptera</taxon>
        <taxon>Endopterygota</taxon>
        <taxon>Diptera</taxon>
        <taxon>Brachycera</taxon>
        <taxon>Muscomorpha</taxon>
        <taxon>Hippoboscoidea</taxon>
        <taxon>Glossinidae</taxon>
        <taxon>Glossina</taxon>
    </lineage>
</organism>
<name>A0A1B0AMT0_9MUSC</name>
<sequence length="246" mass="29279">MASSMMKTIRFVTPLRKLHRKRGNDRKSLQQTSVNLVVVQALKALQIIKDTTTPSKIHPEDIPNFLFRWTQEHHRSNEPFNIVWYQVLIKHYDEESVAIEKFLIDMNEMTTFMLLILNNYIDNCDPEYIRSLLDGAVKYFNYDEKLCKLMRDYKKSMYAKQASDFINRVKKAIKSKPLNPDELNIDNIKVRARLEYEDSRRYQMELMLSLAEQELIDKISQQNDIMEHEDKCNSLMMNAYYGYQDV</sequence>
<protein>
    <submittedName>
        <fullName evidence="1">Uncharacterized protein</fullName>
    </submittedName>
</protein>
<keyword evidence="2" id="KW-1185">Reference proteome</keyword>
<accession>A0A1B0AMT0</accession>
<evidence type="ECO:0000313" key="2">
    <source>
        <dbReference type="Proteomes" id="UP000092460"/>
    </source>
</evidence>
<dbReference type="VEuPathDB" id="VectorBase:GPPI002189"/>
<evidence type="ECO:0000313" key="1">
    <source>
        <dbReference type="EnsemblMetazoa" id="GPPI002189-PA"/>
    </source>
</evidence>
<dbReference type="EMBL" id="JXJN01000556">
    <property type="status" value="NOT_ANNOTATED_CDS"/>
    <property type="molecule type" value="Genomic_DNA"/>
</dbReference>
<dbReference type="Proteomes" id="UP000092460">
    <property type="component" value="Unassembled WGS sequence"/>
</dbReference>
<proteinExistence type="predicted"/>